<keyword evidence="1" id="KW-0812">Transmembrane</keyword>
<evidence type="ECO:0000313" key="3">
    <source>
        <dbReference type="Proteomes" id="UP000033530"/>
    </source>
</evidence>
<evidence type="ECO:0000256" key="1">
    <source>
        <dbReference type="SAM" id="Phobius"/>
    </source>
</evidence>
<name>A0AAJ0JQI7_STACA</name>
<reference evidence="2 3" key="1">
    <citation type="submission" date="2015-03" db="EMBL/GenBank/DDBJ databases">
        <title>Draft Genome Sequence of S. carnosus subsp. utilis LTH 7013, Isolated from South Tirolean Ham.</title>
        <authorList>
            <person name="Mueller A."/>
            <person name="Huptas C."/>
            <person name="Wenning M."/>
            <person name="Weiss A."/>
            <person name="Schmidt H."/>
        </authorList>
    </citation>
    <scope>NUCLEOTIDE SEQUENCE [LARGE SCALE GENOMIC DNA]</scope>
    <source>
        <strain evidence="2 3">LTH7013</strain>
    </source>
</reference>
<dbReference type="Proteomes" id="UP000033530">
    <property type="component" value="Unassembled WGS sequence"/>
</dbReference>
<comment type="caution">
    <text evidence="2">The sequence shown here is derived from an EMBL/GenBank/DDBJ whole genome shotgun (WGS) entry which is preliminary data.</text>
</comment>
<accession>A0AAJ0JQI7</accession>
<organism evidence="2 3">
    <name type="scientific">Staphylococcus carnosus</name>
    <dbReference type="NCBI Taxonomy" id="1281"/>
    <lineage>
        <taxon>Bacteria</taxon>
        <taxon>Bacillati</taxon>
        <taxon>Bacillota</taxon>
        <taxon>Bacilli</taxon>
        <taxon>Bacillales</taxon>
        <taxon>Staphylococcaceae</taxon>
        <taxon>Staphylococcus</taxon>
    </lineage>
</organism>
<evidence type="ECO:0000313" key="2">
    <source>
        <dbReference type="EMBL" id="KKB25971.1"/>
    </source>
</evidence>
<feature type="transmembrane region" description="Helical" evidence="1">
    <location>
        <begin position="15"/>
        <end position="39"/>
    </location>
</feature>
<proteinExistence type="predicted"/>
<dbReference type="AlphaFoldDB" id="A0AAJ0JQI7"/>
<protein>
    <submittedName>
        <fullName evidence="2">Uncharacterized protein</fullName>
    </submittedName>
</protein>
<sequence>MVNCSLKIKIYSNYIFITLIYVGMWLTQGIKVNILVIVLKKEITNTKQDLSFKNKIHILLKKDLTLLNNT</sequence>
<dbReference type="EMBL" id="LAIU01000001">
    <property type="protein sequence ID" value="KKB25971.1"/>
    <property type="molecule type" value="Genomic_DNA"/>
</dbReference>
<keyword evidence="1" id="KW-0472">Membrane</keyword>
<gene>
    <name evidence="2" type="ORF">VV61_00305</name>
</gene>
<keyword evidence="1" id="KW-1133">Transmembrane helix</keyword>